<dbReference type="AlphaFoldDB" id="A0A399EUP9"/>
<dbReference type="InterPro" id="IPR036388">
    <property type="entry name" value="WH-like_DNA-bd_sf"/>
</dbReference>
<organism evidence="1 2">
    <name type="scientific">Calidithermus terrae</name>
    <dbReference type="NCBI Taxonomy" id="1408545"/>
    <lineage>
        <taxon>Bacteria</taxon>
        <taxon>Thermotogati</taxon>
        <taxon>Deinococcota</taxon>
        <taxon>Deinococci</taxon>
        <taxon>Thermales</taxon>
        <taxon>Thermaceae</taxon>
        <taxon>Calidithermus</taxon>
    </lineage>
</organism>
<reference evidence="1 2" key="1">
    <citation type="submission" date="2018-08" db="EMBL/GenBank/DDBJ databases">
        <title>Meiothermus terrae DSM 26712 genome sequencing project.</title>
        <authorList>
            <person name="Da Costa M.S."/>
            <person name="Albuquerque L."/>
            <person name="Raposo P."/>
            <person name="Froufe H.J.C."/>
            <person name="Barroso C.S."/>
            <person name="Egas C."/>
        </authorList>
    </citation>
    <scope>NUCLEOTIDE SEQUENCE [LARGE SCALE GENOMIC DNA]</scope>
    <source>
        <strain evidence="1 2">DSM 26712</strain>
    </source>
</reference>
<dbReference type="GO" id="GO:0006355">
    <property type="term" value="P:regulation of DNA-templated transcription"/>
    <property type="evidence" value="ECO:0007669"/>
    <property type="project" value="InterPro"/>
</dbReference>
<evidence type="ECO:0000313" key="2">
    <source>
        <dbReference type="Proteomes" id="UP000265715"/>
    </source>
</evidence>
<dbReference type="GO" id="GO:0003677">
    <property type="term" value="F:DNA binding"/>
    <property type="evidence" value="ECO:0007669"/>
    <property type="project" value="InterPro"/>
</dbReference>
<sequence>MAEVIQEIGIGTVRQGEDRTAICMGTSAHAADPVLQANDFSRAVYAALGNDLLGQGADPGYIVNTLEQHADLLPNLCLVLLQAQHMPDLVRRLAVAKRLRVYLQFDHRDQAPLDLPRVRYISFQETPSFNLEAAEDDTLAGAVRRQLNNGRADRALELLVKRGPEMLPLYLDQIGWELLAQGLSKYLYTHLSALGGSLAEDPVVLRWRLASGIELGRHTEVIPQAEQVLARRDDPELRAYLGYALHLPASPGSMEHLERAVKTRRTAVTLALYGYVLQAGRYEESLSVLQAALAMAEAEHVPYLQAQISLSLAQAHYLACEPQQVVTWCEWATDVMDRYHLSNVWLRLSVLNEQATARMLLGDTVGLEEQLRNEACSLSEAGPRTRNLLTWTLAELLYLQGRYEEAMEWMERVWGQIRQRVSYGMFALGYVRCLIELGQWEKARAAADKAVTLNEPSPLVYQCQARLAAAYVKVLDNPAGAALELRDIGDALERIGQRPYSLPARCLEAYALLRAGRKAEAEQVLNRIQPIMLRFNPKAWELVVGPEHRFGSVYRLLLDKPKPLHLHFLGQMKAWLNGAPLTLHLRQAELLTALVLNPQGLSSRELAEAVYGEEENNRRLKSYIPHLKAVIPLDSEPYRLTLEAEADFEQVRRLLVRGDLRQALSLYQGPLLPGSDAPLVVEERAVLERAIREAALSSRDFEALLHLAYVTRDDLELWDLAVEHLPRIDPRRALAVARRELVLRDYGLAPTGAATTVARNVS</sequence>
<dbReference type="Gene3D" id="1.25.40.10">
    <property type="entry name" value="Tetratricopeptide repeat domain"/>
    <property type="match status" value="2"/>
</dbReference>
<protein>
    <submittedName>
        <fullName evidence="1">Tetratricopeptide repeat protein</fullName>
    </submittedName>
</protein>
<dbReference type="Proteomes" id="UP000265715">
    <property type="component" value="Unassembled WGS sequence"/>
</dbReference>
<dbReference type="Gene3D" id="1.10.10.10">
    <property type="entry name" value="Winged helix-like DNA-binding domain superfamily/Winged helix DNA-binding domain"/>
    <property type="match status" value="1"/>
</dbReference>
<evidence type="ECO:0000313" key="1">
    <source>
        <dbReference type="EMBL" id="RIH87333.1"/>
    </source>
</evidence>
<comment type="caution">
    <text evidence="1">The sequence shown here is derived from an EMBL/GenBank/DDBJ whole genome shotgun (WGS) entry which is preliminary data.</text>
</comment>
<dbReference type="InterPro" id="IPR011990">
    <property type="entry name" value="TPR-like_helical_dom_sf"/>
</dbReference>
<dbReference type="SUPFAM" id="SSF46894">
    <property type="entry name" value="C-terminal effector domain of the bipartite response regulators"/>
    <property type="match status" value="1"/>
</dbReference>
<gene>
    <name evidence="1" type="ORF">Mterra_01201</name>
</gene>
<dbReference type="InterPro" id="IPR016032">
    <property type="entry name" value="Sig_transdc_resp-reg_C-effctor"/>
</dbReference>
<name>A0A399EUP9_9DEIN</name>
<dbReference type="EMBL" id="QXDL01000036">
    <property type="protein sequence ID" value="RIH87333.1"/>
    <property type="molecule type" value="Genomic_DNA"/>
</dbReference>
<keyword evidence="2" id="KW-1185">Reference proteome</keyword>
<proteinExistence type="predicted"/>
<dbReference type="SUPFAM" id="SSF48452">
    <property type="entry name" value="TPR-like"/>
    <property type="match status" value="1"/>
</dbReference>
<accession>A0A399EUP9</accession>